<evidence type="ECO:0000313" key="4">
    <source>
        <dbReference type="Proteomes" id="UP001163846"/>
    </source>
</evidence>
<dbReference type="InterPro" id="IPR027417">
    <property type="entry name" value="P-loop_NTPase"/>
</dbReference>
<dbReference type="GO" id="GO:0006310">
    <property type="term" value="P:DNA recombination"/>
    <property type="evidence" value="ECO:0007669"/>
    <property type="project" value="UniProtKB-KW"/>
</dbReference>
<comment type="cofactor">
    <cofactor evidence="1">
        <name>Mg(2+)</name>
        <dbReference type="ChEBI" id="CHEBI:18420"/>
    </cofactor>
</comment>
<dbReference type="GO" id="GO:0006281">
    <property type="term" value="P:DNA repair"/>
    <property type="evidence" value="ECO:0007669"/>
    <property type="project" value="UniProtKB-KW"/>
</dbReference>
<dbReference type="InterPro" id="IPR051055">
    <property type="entry name" value="PIF1_helicase"/>
</dbReference>
<evidence type="ECO:0000313" key="3">
    <source>
        <dbReference type="EMBL" id="KAJ3843075.1"/>
    </source>
</evidence>
<dbReference type="GO" id="GO:0000723">
    <property type="term" value="P:telomere maintenance"/>
    <property type="evidence" value="ECO:0007669"/>
    <property type="project" value="InterPro"/>
</dbReference>
<feature type="non-terminal residue" evidence="3">
    <location>
        <position position="79"/>
    </location>
</feature>
<keyword evidence="4" id="KW-1185">Reference proteome</keyword>
<proteinExistence type="inferred from homology"/>
<accession>A0AA38UJ07</accession>
<dbReference type="Gene3D" id="3.40.50.300">
    <property type="entry name" value="P-loop containing nucleotide triphosphate hydrolases"/>
    <property type="match status" value="1"/>
</dbReference>
<keyword evidence="1" id="KW-0378">Hydrolase</keyword>
<sequence>LNTDQERAFRLIALHTVVKNATPLRMFIGGPGGTGKSYVIACVNKFFQSTNQTRRFRLCSYTGVAANNISGMTLHSALN</sequence>
<dbReference type="GO" id="GO:0043139">
    <property type="term" value="F:5'-3' DNA helicase activity"/>
    <property type="evidence" value="ECO:0007669"/>
    <property type="project" value="UniProtKB-EC"/>
</dbReference>
<protein>
    <recommendedName>
        <fullName evidence="1">ATP-dependent DNA helicase</fullName>
        <ecNumber evidence="1">5.6.2.3</ecNumber>
    </recommendedName>
</protein>
<keyword evidence="1" id="KW-0227">DNA damage</keyword>
<evidence type="ECO:0000259" key="2">
    <source>
        <dbReference type="Pfam" id="PF05970"/>
    </source>
</evidence>
<organism evidence="3 4">
    <name type="scientific">Lentinula raphanica</name>
    <dbReference type="NCBI Taxonomy" id="153919"/>
    <lineage>
        <taxon>Eukaryota</taxon>
        <taxon>Fungi</taxon>
        <taxon>Dikarya</taxon>
        <taxon>Basidiomycota</taxon>
        <taxon>Agaricomycotina</taxon>
        <taxon>Agaricomycetes</taxon>
        <taxon>Agaricomycetidae</taxon>
        <taxon>Agaricales</taxon>
        <taxon>Marasmiineae</taxon>
        <taxon>Omphalotaceae</taxon>
        <taxon>Lentinula</taxon>
    </lineage>
</organism>
<keyword evidence="1" id="KW-0234">DNA repair</keyword>
<dbReference type="GO" id="GO:0016787">
    <property type="term" value="F:hydrolase activity"/>
    <property type="evidence" value="ECO:0007669"/>
    <property type="project" value="UniProtKB-KW"/>
</dbReference>
<keyword evidence="1" id="KW-0233">DNA recombination</keyword>
<dbReference type="EMBL" id="MU805986">
    <property type="protein sequence ID" value="KAJ3843075.1"/>
    <property type="molecule type" value="Genomic_DNA"/>
</dbReference>
<evidence type="ECO:0000256" key="1">
    <source>
        <dbReference type="RuleBase" id="RU363044"/>
    </source>
</evidence>
<dbReference type="Pfam" id="PF05970">
    <property type="entry name" value="PIF1"/>
    <property type="match status" value="1"/>
</dbReference>
<dbReference type="InterPro" id="IPR010285">
    <property type="entry name" value="DNA_helicase_pif1-like_DEAD"/>
</dbReference>
<feature type="domain" description="DNA helicase Pif1-like DEAD-box helicase" evidence="2">
    <location>
        <begin position="1"/>
        <end position="78"/>
    </location>
</feature>
<reference evidence="3" key="1">
    <citation type="submission" date="2022-08" db="EMBL/GenBank/DDBJ databases">
        <authorList>
            <consortium name="DOE Joint Genome Institute"/>
            <person name="Min B."/>
            <person name="Riley R."/>
            <person name="Sierra-Patev S."/>
            <person name="Naranjo-Ortiz M."/>
            <person name="Looney B."/>
            <person name="Konkel Z."/>
            <person name="Slot J.C."/>
            <person name="Sakamoto Y."/>
            <person name="Steenwyk J.L."/>
            <person name="Rokas A."/>
            <person name="Carro J."/>
            <person name="Camarero S."/>
            <person name="Ferreira P."/>
            <person name="Molpeceres G."/>
            <person name="Ruiz-Duenas F.J."/>
            <person name="Serrano A."/>
            <person name="Henrissat B."/>
            <person name="Drula E."/>
            <person name="Hughes K.W."/>
            <person name="Mata J.L."/>
            <person name="Ishikawa N.K."/>
            <person name="Vargas-Isla R."/>
            <person name="Ushijima S."/>
            <person name="Smith C.A."/>
            <person name="Ahrendt S."/>
            <person name="Andreopoulos W."/>
            <person name="He G."/>
            <person name="Labutti K."/>
            <person name="Lipzen A."/>
            <person name="Ng V."/>
            <person name="Sandor L."/>
            <person name="Barry K."/>
            <person name="Martinez A.T."/>
            <person name="Xiao Y."/>
            <person name="Gibbons J.G."/>
            <person name="Terashima K."/>
            <person name="Hibbett D.S."/>
            <person name="Grigoriev I.V."/>
        </authorList>
    </citation>
    <scope>NUCLEOTIDE SEQUENCE</scope>
    <source>
        <strain evidence="3">TFB9207</strain>
    </source>
</reference>
<dbReference type="GO" id="GO:0005524">
    <property type="term" value="F:ATP binding"/>
    <property type="evidence" value="ECO:0007669"/>
    <property type="project" value="UniProtKB-KW"/>
</dbReference>
<gene>
    <name evidence="3" type="ORF">F5878DRAFT_508978</name>
</gene>
<name>A0AA38UJ07_9AGAR</name>
<feature type="non-terminal residue" evidence="3">
    <location>
        <position position="1"/>
    </location>
</feature>
<keyword evidence="1" id="KW-0547">Nucleotide-binding</keyword>
<comment type="similarity">
    <text evidence="1">Belongs to the helicase family.</text>
</comment>
<keyword evidence="1" id="KW-0067">ATP-binding</keyword>
<dbReference type="PANTHER" id="PTHR47642">
    <property type="entry name" value="ATP-DEPENDENT DNA HELICASE"/>
    <property type="match status" value="1"/>
</dbReference>
<comment type="catalytic activity">
    <reaction evidence="1">
        <text>ATP + H2O = ADP + phosphate + H(+)</text>
        <dbReference type="Rhea" id="RHEA:13065"/>
        <dbReference type="ChEBI" id="CHEBI:15377"/>
        <dbReference type="ChEBI" id="CHEBI:15378"/>
        <dbReference type="ChEBI" id="CHEBI:30616"/>
        <dbReference type="ChEBI" id="CHEBI:43474"/>
        <dbReference type="ChEBI" id="CHEBI:456216"/>
        <dbReference type="EC" id="5.6.2.3"/>
    </reaction>
</comment>
<dbReference type="SUPFAM" id="SSF52540">
    <property type="entry name" value="P-loop containing nucleoside triphosphate hydrolases"/>
    <property type="match status" value="1"/>
</dbReference>
<comment type="caution">
    <text evidence="3">The sequence shown here is derived from an EMBL/GenBank/DDBJ whole genome shotgun (WGS) entry which is preliminary data.</text>
</comment>
<dbReference type="EC" id="5.6.2.3" evidence="1"/>
<dbReference type="Proteomes" id="UP001163846">
    <property type="component" value="Unassembled WGS sequence"/>
</dbReference>
<keyword evidence="1" id="KW-0347">Helicase</keyword>
<dbReference type="AlphaFoldDB" id="A0AA38UJ07"/>